<dbReference type="EMBL" id="ML994637">
    <property type="protein sequence ID" value="KAF2184669.1"/>
    <property type="molecule type" value="Genomic_DNA"/>
</dbReference>
<keyword evidence="2" id="KW-1185">Reference proteome</keyword>
<name>A0A6A6E269_9PEZI</name>
<accession>A0A6A6E269</accession>
<evidence type="ECO:0000313" key="1">
    <source>
        <dbReference type="EMBL" id="KAF2184669.1"/>
    </source>
</evidence>
<organism evidence="1 2">
    <name type="scientific">Zopfia rhizophila CBS 207.26</name>
    <dbReference type="NCBI Taxonomy" id="1314779"/>
    <lineage>
        <taxon>Eukaryota</taxon>
        <taxon>Fungi</taxon>
        <taxon>Dikarya</taxon>
        <taxon>Ascomycota</taxon>
        <taxon>Pezizomycotina</taxon>
        <taxon>Dothideomycetes</taxon>
        <taxon>Dothideomycetes incertae sedis</taxon>
        <taxon>Zopfiaceae</taxon>
        <taxon>Zopfia</taxon>
    </lineage>
</organism>
<dbReference type="OrthoDB" id="66095at2759"/>
<dbReference type="Proteomes" id="UP000800200">
    <property type="component" value="Unassembled WGS sequence"/>
</dbReference>
<protein>
    <submittedName>
        <fullName evidence="1">Uncharacterized protein</fullName>
    </submittedName>
</protein>
<evidence type="ECO:0000313" key="2">
    <source>
        <dbReference type="Proteomes" id="UP000800200"/>
    </source>
</evidence>
<gene>
    <name evidence="1" type="ORF">K469DRAFT_633387</name>
</gene>
<dbReference type="AlphaFoldDB" id="A0A6A6E269"/>
<sequence>MPFIPSSVDVQTVRSILASRGLPAELVLEILDYARYWVPYTNEYTVGCKMADEEWSLDFSQARLYNWARLPPVDPIACEYRHLREIEFVIVSHDQGWTTENTAGTYNTSSWFETSIIRRNDPEHIICSVTTFPSINDKFRNLEEVQAYLVPFGWTLVSRPSVDVEPQRRHCPEMMKVESGSHPFSEVDEGKYAWYLQGNQVARGYSVFHGELVRRYRVVWGCSSNLNFEGNEGAGRGEGFVDSLEEGDILAIFARAKRRGWENNILGVQMKLWYTI</sequence>
<proteinExistence type="predicted"/>
<reference evidence="1" key="1">
    <citation type="journal article" date="2020" name="Stud. Mycol.">
        <title>101 Dothideomycetes genomes: a test case for predicting lifestyles and emergence of pathogens.</title>
        <authorList>
            <person name="Haridas S."/>
            <person name="Albert R."/>
            <person name="Binder M."/>
            <person name="Bloem J."/>
            <person name="Labutti K."/>
            <person name="Salamov A."/>
            <person name="Andreopoulos B."/>
            <person name="Baker S."/>
            <person name="Barry K."/>
            <person name="Bills G."/>
            <person name="Bluhm B."/>
            <person name="Cannon C."/>
            <person name="Castanera R."/>
            <person name="Culley D."/>
            <person name="Daum C."/>
            <person name="Ezra D."/>
            <person name="Gonzalez J."/>
            <person name="Henrissat B."/>
            <person name="Kuo A."/>
            <person name="Liang C."/>
            <person name="Lipzen A."/>
            <person name="Lutzoni F."/>
            <person name="Magnuson J."/>
            <person name="Mondo S."/>
            <person name="Nolan M."/>
            <person name="Ohm R."/>
            <person name="Pangilinan J."/>
            <person name="Park H.-J."/>
            <person name="Ramirez L."/>
            <person name="Alfaro M."/>
            <person name="Sun H."/>
            <person name="Tritt A."/>
            <person name="Yoshinaga Y."/>
            <person name="Zwiers L.-H."/>
            <person name="Turgeon B."/>
            <person name="Goodwin S."/>
            <person name="Spatafora J."/>
            <person name="Crous P."/>
            <person name="Grigoriev I."/>
        </authorList>
    </citation>
    <scope>NUCLEOTIDE SEQUENCE</scope>
    <source>
        <strain evidence="1">CBS 207.26</strain>
    </source>
</reference>